<accession>A0A1M6CBB9</accession>
<sequence length="463" mass="53492">MLDNDFILNGKTAQSIYNSVAKNAPIYDYHCHLSAKEIYEDNTFNNISKIFLGFDHYKWRAMRYAGVPEKYVTGDSDDLSKFKMWAKTCERLIGSPLYHWTNLELKNFFGVTEILKENNSEEIYNYCNKKIKDENLSPVKFIENSNVKLICTTDDPIDDLEYHKLLAEKSDLTFKVLPTFRPDKSLNLLNKDFEDYIEKLSTVTSIDIKTYSDFLKAIKLRVSYFNEAGCKLSDHSLESLEYFSTDESEVSLIFSRRLKCDSISKSEAEKYKFFTLKQLAKEYNDKNWVMQLHIGALRNNNEVMQGKTGPDSGFDITNDFEIASHISKLLNDINNEASLPKTILYTLNPKDNIVLSTLPQCFSEDGVQGKVQFGTAWWLNDHKRGITDHLTSLGEQGMLAYSLGMLTDSRSFLSYARHEYFRRILCSFIGNLVDSGEFENDDELLKEIVEAICFKNIKKYLEM</sequence>
<comment type="pathway">
    <text evidence="2 7">Carbohydrate metabolism; pentose and glucuronate interconversion.</text>
</comment>
<dbReference type="Gene3D" id="3.20.20.140">
    <property type="entry name" value="Metal-dependent hydrolases"/>
    <property type="match status" value="1"/>
</dbReference>
<comment type="catalytic activity">
    <reaction evidence="1 7">
        <text>D-glucuronate = D-fructuronate</text>
        <dbReference type="Rhea" id="RHEA:13049"/>
        <dbReference type="ChEBI" id="CHEBI:58720"/>
        <dbReference type="ChEBI" id="CHEBI:59863"/>
        <dbReference type="EC" id="5.3.1.12"/>
    </reaction>
</comment>
<name>A0A1M6CBB9_9CLOT</name>
<dbReference type="EC" id="5.3.1.12" evidence="4 7"/>
<keyword evidence="6 7" id="KW-0413">Isomerase</keyword>
<evidence type="ECO:0000313" key="9">
    <source>
        <dbReference type="Proteomes" id="UP000184241"/>
    </source>
</evidence>
<dbReference type="Pfam" id="PF02614">
    <property type="entry name" value="UxaC"/>
    <property type="match status" value="1"/>
</dbReference>
<evidence type="ECO:0000256" key="4">
    <source>
        <dbReference type="ARBA" id="ARBA00012546"/>
    </source>
</evidence>
<dbReference type="PANTHER" id="PTHR30068:SF4">
    <property type="entry name" value="URONATE ISOMERASE"/>
    <property type="match status" value="1"/>
</dbReference>
<evidence type="ECO:0000256" key="6">
    <source>
        <dbReference type="ARBA" id="ARBA00023235"/>
    </source>
</evidence>
<gene>
    <name evidence="7" type="primary">uxaC</name>
    <name evidence="8" type="ORF">SAMN02745941_04037</name>
</gene>
<dbReference type="GO" id="GO:0008880">
    <property type="term" value="F:glucuronate isomerase activity"/>
    <property type="evidence" value="ECO:0007669"/>
    <property type="project" value="UniProtKB-UniRule"/>
</dbReference>
<evidence type="ECO:0000256" key="5">
    <source>
        <dbReference type="ARBA" id="ARBA00020555"/>
    </source>
</evidence>
<dbReference type="NCBIfam" id="NF002794">
    <property type="entry name" value="PRK02925.1"/>
    <property type="match status" value="1"/>
</dbReference>
<dbReference type="UniPathway" id="UPA00246"/>
<dbReference type="AlphaFoldDB" id="A0A1M6CBB9"/>
<evidence type="ECO:0000256" key="2">
    <source>
        <dbReference type="ARBA" id="ARBA00004892"/>
    </source>
</evidence>
<dbReference type="GO" id="GO:0042840">
    <property type="term" value="P:D-glucuronate catabolic process"/>
    <property type="evidence" value="ECO:0007669"/>
    <property type="project" value="TreeGrafter"/>
</dbReference>
<dbReference type="Gene3D" id="1.10.2020.10">
    <property type="entry name" value="uronate isomerase, domain 2, chain A"/>
    <property type="match status" value="1"/>
</dbReference>
<dbReference type="SUPFAM" id="SSF51556">
    <property type="entry name" value="Metallo-dependent hydrolases"/>
    <property type="match status" value="1"/>
</dbReference>
<dbReference type="RefSeq" id="WP_073022374.1">
    <property type="nucleotide sequence ID" value="NZ_FQXU01000016.1"/>
</dbReference>
<organism evidence="8 9">
    <name type="scientific">Clostridium intestinale DSM 6191</name>
    <dbReference type="NCBI Taxonomy" id="1121320"/>
    <lineage>
        <taxon>Bacteria</taxon>
        <taxon>Bacillati</taxon>
        <taxon>Bacillota</taxon>
        <taxon>Clostridia</taxon>
        <taxon>Eubacteriales</taxon>
        <taxon>Clostridiaceae</taxon>
        <taxon>Clostridium</taxon>
    </lineage>
</organism>
<evidence type="ECO:0000313" key="8">
    <source>
        <dbReference type="EMBL" id="SHI58183.1"/>
    </source>
</evidence>
<dbReference type="PANTHER" id="PTHR30068">
    <property type="entry name" value="URONATE ISOMERASE"/>
    <property type="match status" value="1"/>
</dbReference>
<comment type="catalytic activity">
    <reaction evidence="7">
        <text>aldehydo-D-galacturonate = keto-D-tagaturonate</text>
        <dbReference type="Rhea" id="RHEA:27702"/>
        <dbReference type="ChEBI" id="CHEBI:12952"/>
        <dbReference type="ChEBI" id="CHEBI:17886"/>
    </reaction>
</comment>
<dbReference type="Proteomes" id="UP000184241">
    <property type="component" value="Unassembled WGS sequence"/>
</dbReference>
<dbReference type="EMBL" id="FQXU01000016">
    <property type="protein sequence ID" value="SHI58183.1"/>
    <property type="molecule type" value="Genomic_DNA"/>
</dbReference>
<dbReference type="InterPro" id="IPR003766">
    <property type="entry name" value="Uronate_isomerase"/>
</dbReference>
<dbReference type="GO" id="GO:0019698">
    <property type="term" value="P:D-galacturonate catabolic process"/>
    <property type="evidence" value="ECO:0007669"/>
    <property type="project" value="TreeGrafter"/>
</dbReference>
<evidence type="ECO:0000256" key="1">
    <source>
        <dbReference type="ARBA" id="ARBA00001165"/>
    </source>
</evidence>
<dbReference type="HAMAP" id="MF_00675">
    <property type="entry name" value="UxaC"/>
    <property type="match status" value="1"/>
</dbReference>
<evidence type="ECO:0000256" key="7">
    <source>
        <dbReference type="HAMAP-Rule" id="MF_00675"/>
    </source>
</evidence>
<reference evidence="8 9" key="1">
    <citation type="submission" date="2016-11" db="EMBL/GenBank/DDBJ databases">
        <authorList>
            <person name="Jaros S."/>
            <person name="Januszkiewicz K."/>
            <person name="Wedrychowicz H."/>
        </authorList>
    </citation>
    <scope>NUCLEOTIDE SEQUENCE [LARGE SCALE GENOMIC DNA]</scope>
    <source>
        <strain evidence="8 9">DSM 6191</strain>
    </source>
</reference>
<comment type="similarity">
    <text evidence="3 7">Belongs to the metallo-dependent hydrolases superfamily. Uronate isomerase family.</text>
</comment>
<dbReference type="InterPro" id="IPR032466">
    <property type="entry name" value="Metal_Hydrolase"/>
</dbReference>
<evidence type="ECO:0000256" key="3">
    <source>
        <dbReference type="ARBA" id="ARBA00008397"/>
    </source>
</evidence>
<protein>
    <recommendedName>
        <fullName evidence="5 7">Uronate isomerase</fullName>
        <ecNumber evidence="4 7">5.3.1.12</ecNumber>
    </recommendedName>
    <alternativeName>
        <fullName evidence="7">Glucuronate isomerase</fullName>
    </alternativeName>
    <alternativeName>
        <fullName evidence="7">Uronic isomerase</fullName>
    </alternativeName>
</protein>
<proteinExistence type="inferred from homology"/>